<reference evidence="11 12" key="1">
    <citation type="submission" date="2015-09" db="EMBL/GenBank/DDBJ databases">
        <title>Draft genome of the parasitic nematode Teladorsagia circumcincta isolate WARC Sus (inbred).</title>
        <authorList>
            <person name="Mitreva M."/>
        </authorList>
    </citation>
    <scope>NUCLEOTIDE SEQUENCE [LARGE SCALE GENOMIC DNA]</scope>
    <source>
        <strain evidence="11 12">S</strain>
    </source>
</reference>
<evidence type="ECO:0000256" key="8">
    <source>
        <dbReference type="ARBA" id="ARBA00023170"/>
    </source>
</evidence>
<dbReference type="InterPro" id="IPR001628">
    <property type="entry name" value="Znf_hrmn_rcpt"/>
</dbReference>
<dbReference type="Proteomes" id="UP000230423">
    <property type="component" value="Unassembled WGS sequence"/>
</dbReference>
<evidence type="ECO:0000256" key="5">
    <source>
        <dbReference type="ARBA" id="ARBA00023015"/>
    </source>
</evidence>
<evidence type="ECO:0000259" key="10">
    <source>
        <dbReference type="PROSITE" id="PS51030"/>
    </source>
</evidence>
<keyword evidence="3" id="KW-0863">Zinc-finger</keyword>
<protein>
    <submittedName>
        <fullName evidence="11">Zinc finger, C4 type</fullName>
    </submittedName>
</protein>
<dbReference type="GO" id="GO:0043565">
    <property type="term" value="F:sequence-specific DNA binding"/>
    <property type="evidence" value="ECO:0007669"/>
    <property type="project" value="InterPro"/>
</dbReference>
<evidence type="ECO:0000256" key="9">
    <source>
        <dbReference type="ARBA" id="ARBA00023242"/>
    </source>
</evidence>
<dbReference type="InterPro" id="IPR013088">
    <property type="entry name" value="Znf_NHR/GATA"/>
</dbReference>
<feature type="domain" description="Nuclear receptor" evidence="10">
    <location>
        <begin position="15"/>
        <end position="88"/>
    </location>
</feature>
<dbReference type="GO" id="GO:0003700">
    <property type="term" value="F:DNA-binding transcription factor activity"/>
    <property type="evidence" value="ECO:0007669"/>
    <property type="project" value="InterPro"/>
</dbReference>
<feature type="non-terminal residue" evidence="11">
    <location>
        <position position="167"/>
    </location>
</feature>
<keyword evidence="4" id="KW-0862">Zinc</keyword>
<keyword evidence="9" id="KW-0539">Nucleus</keyword>
<evidence type="ECO:0000256" key="2">
    <source>
        <dbReference type="ARBA" id="ARBA00022723"/>
    </source>
</evidence>
<dbReference type="SMART" id="SM00399">
    <property type="entry name" value="ZnF_C4"/>
    <property type="match status" value="1"/>
</dbReference>
<evidence type="ECO:0000313" key="12">
    <source>
        <dbReference type="Proteomes" id="UP000230423"/>
    </source>
</evidence>
<evidence type="ECO:0000256" key="6">
    <source>
        <dbReference type="ARBA" id="ARBA00023125"/>
    </source>
</evidence>
<name>A0A2G9TT34_TELCI</name>
<dbReference type="EMBL" id="KZ354096">
    <property type="protein sequence ID" value="PIO61171.1"/>
    <property type="molecule type" value="Genomic_DNA"/>
</dbReference>
<dbReference type="PANTHER" id="PTHR46397">
    <property type="entry name" value="NUCLEAR HORMONE RECEPTOR FAMILY-RELATED"/>
    <property type="match status" value="1"/>
</dbReference>
<dbReference type="GO" id="GO:0008270">
    <property type="term" value="F:zinc ion binding"/>
    <property type="evidence" value="ECO:0007669"/>
    <property type="project" value="UniProtKB-KW"/>
</dbReference>
<evidence type="ECO:0000256" key="3">
    <source>
        <dbReference type="ARBA" id="ARBA00022771"/>
    </source>
</evidence>
<dbReference type="PROSITE" id="PS51030">
    <property type="entry name" value="NUCLEAR_REC_DBD_2"/>
    <property type="match status" value="1"/>
</dbReference>
<accession>A0A2G9TT34</accession>
<organism evidence="11 12">
    <name type="scientific">Teladorsagia circumcincta</name>
    <name type="common">Brown stomach worm</name>
    <name type="synonym">Ostertagia circumcincta</name>
    <dbReference type="NCBI Taxonomy" id="45464"/>
    <lineage>
        <taxon>Eukaryota</taxon>
        <taxon>Metazoa</taxon>
        <taxon>Ecdysozoa</taxon>
        <taxon>Nematoda</taxon>
        <taxon>Chromadorea</taxon>
        <taxon>Rhabditida</taxon>
        <taxon>Rhabditina</taxon>
        <taxon>Rhabditomorpha</taxon>
        <taxon>Strongyloidea</taxon>
        <taxon>Trichostrongylidae</taxon>
        <taxon>Teladorsagia</taxon>
    </lineage>
</organism>
<sequence length="167" mass="19249">MLPERWFDELRMKSRKQCVICESPTARSIHFGARSCKACAAFFRRTIALGVTFECKESVPCTIHYVVRSTRGAKAVSTTSDDDHMVMEHTEFSLPSQSVDDTRPLESKRSLRSSDVSRIPVVADLMREDRRWAVEHYQKIEAALNSRRKIMYTDTKMMDVFTTLCKC</sequence>
<keyword evidence="2" id="KW-0479">Metal-binding</keyword>
<keyword evidence="6" id="KW-0238">DNA-binding</keyword>
<dbReference type="SUPFAM" id="SSF57716">
    <property type="entry name" value="Glucocorticoid receptor-like (DNA-binding domain)"/>
    <property type="match status" value="1"/>
</dbReference>
<keyword evidence="12" id="KW-1185">Reference proteome</keyword>
<keyword evidence="8" id="KW-0675">Receptor</keyword>
<dbReference type="AlphaFoldDB" id="A0A2G9TT34"/>
<evidence type="ECO:0000256" key="1">
    <source>
        <dbReference type="ARBA" id="ARBA00005993"/>
    </source>
</evidence>
<keyword evidence="5" id="KW-0805">Transcription regulation</keyword>
<proteinExistence type="inferred from homology"/>
<evidence type="ECO:0000313" key="11">
    <source>
        <dbReference type="EMBL" id="PIO61171.1"/>
    </source>
</evidence>
<dbReference type="PROSITE" id="PS00031">
    <property type="entry name" value="NUCLEAR_REC_DBD_1"/>
    <property type="match status" value="1"/>
</dbReference>
<gene>
    <name evidence="11" type="ORF">TELCIR_17314</name>
</gene>
<evidence type="ECO:0000256" key="7">
    <source>
        <dbReference type="ARBA" id="ARBA00023163"/>
    </source>
</evidence>
<keyword evidence="7" id="KW-0804">Transcription</keyword>
<dbReference type="PANTHER" id="PTHR46397:SF5">
    <property type="entry name" value="NUCLEAR HORMONE RECEPTOR FAMILY MEMBER NHR-20"/>
    <property type="match status" value="1"/>
</dbReference>
<dbReference type="Gene3D" id="3.30.50.10">
    <property type="entry name" value="Erythroid Transcription Factor GATA-1, subunit A"/>
    <property type="match status" value="1"/>
</dbReference>
<dbReference type="OrthoDB" id="5830034at2759"/>
<dbReference type="Pfam" id="PF00105">
    <property type="entry name" value="zf-C4"/>
    <property type="match status" value="1"/>
</dbReference>
<comment type="similarity">
    <text evidence="1">Belongs to the nuclear hormone receptor family.</text>
</comment>
<evidence type="ECO:0000256" key="4">
    <source>
        <dbReference type="ARBA" id="ARBA00022833"/>
    </source>
</evidence>